<name>A0A1H7RKD3_9SPHN</name>
<dbReference type="STRING" id="1855283.SAMN05216382_2277"/>
<evidence type="ECO:0000256" key="4">
    <source>
        <dbReference type="ARBA" id="ARBA00022989"/>
    </source>
</evidence>
<dbReference type="Pfam" id="PF03631">
    <property type="entry name" value="Virul_fac_BrkB"/>
    <property type="match status" value="1"/>
</dbReference>
<dbReference type="PIRSF" id="PIRSF035875">
    <property type="entry name" value="RNase_BN"/>
    <property type="match status" value="1"/>
</dbReference>
<dbReference type="Proteomes" id="UP000199214">
    <property type="component" value="Unassembled WGS sequence"/>
</dbReference>
<evidence type="ECO:0000313" key="8">
    <source>
        <dbReference type="Proteomes" id="UP000199214"/>
    </source>
</evidence>
<feature type="transmembrane region" description="Helical" evidence="6">
    <location>
        <begin position="262"/>
        <end position="284"/>
    </location>
</feature>
<keyword evidence="5 6" id="KW-0472">Membrane</keyword>
<organism evidence="7 8">
    <name type="scientific">Sphingomonas palmae</name>
    <dbReference type="NCBI Taxonomy" id="1855283"/>
    <lineage>
        <taxon>Bacteria</taxon>
        <taxon>Pseudomonadati</taxon>
        <taxon>Pseudomonadota</taxon>
        <taxon>Alphaproteobacteria</taxon>
        <taxon>Sphingomonadales</taxon>
        <taxon>Sphingomonadaceae</taxon>
        <taxon>Sphingomonas</taxon>
    </lineage>
</organism>
<protein>
    <submittedName>
        <fullName evidence="7">Membrane protein</fullName>
    </submittedName>
</protein>
<dbReference type="PANTHER" id="PTHR30213">
    <property type="entry name" value="INNER MEMBRANE PROTEIN YHJD"/>
    <property type="match status" value="1"/>
</dbReference>
<dbReference type="OrthoDB" id="9781030at2"/>
<evidence type="ECO:0000256" key="2">
    <source>
        <dbReference type="ARBA" id="ARBA00022475"/>
    </source>
</evidence>
<dbReference type="EMBL" id="FNZZ01000004">
    <property type="protein sequence ID" value="SEL60740.1"/>
    <property type="molecule type" value="Genomic_DNA"/>
</dbReference>
<dbReference type="GO" id="GO:0005886">
    <property type="term" value="C:plasma membrane"/>
    <property type="evidence" value="ECO:0007669"/>
    <property type="project" value="UniProtKB-SubCell"/>
</dbReference>
<keyword evidence="2" id="KW-1003">Cell membrane</keyword>
<dbReference type="RefSeq" id="WP_093006372.1">
    <property type="nucleotide sequence ID" value="NZ_FNZZ01000004.1"/>
</dbReference>
<comment type="subcellular location">
    <subcellularLocation>
        <location evidence="1">Cell membrane</location>
        <topology evidence="1">Multi-pass membrane protein</topology>
    </subcellularLocation>
</comment>
<keyword evidence="3 6" id="KW-0812">Transmembrane</keyword>
<keyword evidence="8" id="KW-1185">Reference proteome</keyword>
<gene>
    <name evidence="7" type="ORF">SAMN05216382_2277</name>
</gene>
<evidence type="ECO:0000256" key="3">
    <source>
        <dbReference type="ARBA" id="ARBA00022692"/>
    </source>
</evidence>
<feature type="transmembrane region" description="Helical" evidence="6">
    <location>
        <begin position="153"/>
        <end position="179"/>
    </location>
</feature>
<sequence>MEAAIADLRALRRMRDHVAMRVAAHWVVIAARTVRSAVRDDFGIAASSIAFAAFLALVPLVGLIAATYGLFVPQPTVAANLAQLTAILPPDAQRIVVRSLHVSPVLDQRGIVTLVASLGVALFSARRAGRSMLHGINLAYWNERERRGWRRQVVSTLLVLGCAGVVLTALVSLSVLALLQSYVPDGLPGAQLVSTAILFGSMTLGAGGALILIYRYAAASGPVPWRRALPGTIAGVAMWLAATLAFRGYVSHVARFDNTYGSLSAVAVLMLWLLVSAWTLLLGARLNAEAIRAREGMGRT</sequence>
<dbReference type="AlphaFoldDB" id="A0A1H7RKD3"/>
<feature type="transmembrane region" description="Helical" evidence="6">
    <location>
        <begin position="191"/>
        <end position="216"/>
    </location>
</feature>
<evidence type="ECO:0000256" key="6">
    <source>
        <dbReference type="SAM" id="Phobius"/>
    </source>
</evidence>
<feature type="transmembrane region" description="Helical" evidence="6">
    <location>
        <begin position="228"/>
        <end position="250"/>
    </location>
</feature>
<feature type="transmembrane region" description="Helical" evidence="6">
    <location>
        <begin position="42"/>
        <end position="71"/>
    </location>
</feature>
<accession>A0A1H7RKD3</accession>
<dbReference type="PANTHER" id="PTHR30213:SF0">
    <property type="entry name" value="UPF0761 MEMBRANE PROTEIN YIHY"/>
    <property type="match status" value="1"/>
</dbReference>
<proteinExistence type="predicted"/>
<keyword evidence="4 6" id="KW-1133">Transmembrane helix</keyword>
<evidence type="ECO:0000256" key="1">
    <source>
        <dbReference type="ARBA" id="ARBA00004651"/>
    </source>
</evidence>
<evidence type="ECO:0000256" key="5">
    <source>
        <dbReference type="ARBA" id="ARBA00023136"/>
    </source>
</evidence>
<dbReference type="InterPro" id="IPR017039">
    <property type="entry name" value="Virul_fac_BrkB"/>
</dbReference>
<reference evidence="8" key="1">
    <citation type="submission" date="2016-10" db="EMBL/GenBank/DDBJ databases">
        <authorList>
            <person name="Varghese N."/>
            <person name="Submissions S."/>
        </authorList>
    </citation>
    <scope>NUCLEOTIDE SEQUENCE [LARGE SCALE GENOMIC DNA]</scope>
    <source>
        <strain evidence="8">JS21-1</strain>
    </source>
</reference>
<evidence type="ECO:0000313" key="7">
    <source>
        <dbReference type="EMBL" id="SEL60740.1"/>
    </source>
</evidence>